<dbReference type="Proteomes" id="UP000031671">
    <property type="component" value="Unassembled WGS sequence"/>
</dbReference>
<feature type="domain" description="Solute-binding protein family 3/N-terminal" evidence="3">
    <location>
        <begin position="250"/>
        <end position="465"/>
    </location>
</feature>
<comment type="caution">
    <text evidence="4">The sequence shown here is derived from an EMBL/GenBank/DDBJ whole genome shotgun (WGS) entry which is preliminary data.</text>
</comment>
<accession>A0A0B8P1T0</accession>
<organism evidence="4 5">
    <name type="scientific">Vibrio ishigakensis</name>
    <dbReference type="NCBI Taxonomy" id="1481914"/>
    <lineage>
        <taxon>Bacteria</taxon>
        <taxon>Pseudomonadati</taxon>
        <taxon>Pseudomonadota</taxon>
        <taxon>Gammaproteobacteria</taxon>
        <taxon>Vibrionales</taxon>
        <taxon>Vibrionaceae</taxon>
        <taxon>Vibrio</taxon>
    </lineage>
</organism>
<evidence type="ECO:0000313" key="5">
    <source>
        <dbReference type="Proteomes" id="UP000031671"/>
    </source>
</evidence>
<feature type="domain" description="Solute-binding protein family 3/N-terminal" evidence="3">
    <location>
        <begin position="4"/>
        <end position="223"/>
    </location>
</feature>
<gene>
    <name evidence="4" type="ORF">JCM19231_5608</name>
</gene>
<dbReference type="CDD" id="cd01007">
    <property type="entry name" value="PBP2_BvgS_HisK_like"/>
    <property type="match status" value="2"/>
</dbReference>
<dbReference type="SUPFAM" id="SSF53850">
    <property type="entry name" value="Periplasmic binding protein-like II"/>
    <property type="match status" value="2"/>
</dbReference>
<proteinExistence type="inferred from homology"/>
<protein>
    <submittedName>
        <fullName evidence="4">Diguanylate cyclase</fullName>
    </submittedName>
</protein>
<comment type="similarity">
    <text evidence="1">Belongs to the bacterial solute-binding protein 3 family.</text>
</comment>
<sequence length="558" mass="63073">MSNSTDLPPLAFKQDGQVVGYSIDYIDLLSEITGLTFIFEYQEDWSEQLQQAEERQLDMLQLVRERKSIDRYMDFTQPYLSGSSAVLYGRDGQPRVSSIGRIKDKPIAVRRDFLEQRYLSTHYPNLDLIIVNSTGEGLNAVLGGEAEYFICSANTCETYIYQNFLSNLEIVGSLGIPELEKQNQARFATRSDWPELNSIINKAIDAITEEQRQILADKWLDKNNRQKLLVESLTDEERAWIESHTRIAFSLPLKLPPFAYVVDDEPKGIADDFVRRFEKEYGIEAHFIPYTSWKQIVDAVQSGEIDFVPGMNITEERKQSLLFTEPFIEMPAAIYTKAGRAIYSTLDRASGKKIGLAKGSAWVAPIKRDFPELLVVEFAKLDDALVALSNEEIDLTVVNRFVAKHHIATLGLDDLVHSGTTSYRQATAIAVHPSKPELVSLFNKVIASVDESQMTLILEKWNNLQIIEKNPWQVYIVWAAAFVFGIIFIILLFNYLNRKKSIKVIKKVTQRLSNAQRVAKLGSWDVSSDGTITSLSVEAAHILALPKPNLCGVSTMCK</sequence>
<keyword evidence="2" id="KW-0732">Signal</keyword>
<reference evidence="4 5" key="1">
    <citation type="submission" date="2015-01" db="EMBL/GenBank/DDBJ databases">
        <title>Vibrio sp. C1 JCM 19231 whole genome shotgun sequence.</title>
        <authorList>
            <person name="Sawabe T."/>
            <person name="Meirelles P."/>
            <person name="Feng G."/>
            <person name="Sayaka M."/>
            <person name="Hattori M."/>
            <person name="Ohkuma M."/>
        </authorList>
    </citation>
    <scope>NUCLEOTIDE SEQUENCE [LARGE SCALE GENOMIC DNA]</scope>
    <source>
        <strain evidence="5">JCM 19231</strain>
    </source>
</reference>
<evidence type="ECO:0000259" key="3">
    <source>
        <dbReference type="SMART" id="SM00062"/>
    </source>
</evidence>
<evidence type="ECO:0000313" key="4">
    <source>
        <dbReference type="EMBL" id="GAM58522.1"/>
    </source>
</evidence>
<name>A0A0B8P1T0_9VIBR</name>
<dbReference type="AlphaFoldDB" id="A0A0B8P1T0"/>
<dbReference type="EMBL" id="BBRZ01000091">
    <property type="protein sequence ID" value="GAM58522.1"/>
    <property type="molecule type" value="Genomic_DNA"/>
</dbReference>
<dbReference type="PANTHER" id="PTHR35936">
    <property type="entry name" value="MEMBRANE-BOUND LYTIC MUREIN TRANSGLYCOSYLASE F"/>
    <property type="match status" value="1"/>
</dbReference>
<reference evidence="4 5" key="2">
    <citation type="submission" date="2015-01" db="EMBL/GenBank/DDBJ databases">
        <authorList>
            <consortium name="NBRP consortium"/>
            <person name="Sawabe T."/>
            <person name="Meirelles P."/>
            <person name="Feng G."/>
            <person name="Sayaka M."/>
            <person name="Hattori M."/>
            <person name="Ohkuma M."/>
        </authorList>
    </citation>
    <scope>NUCLEOTIDE SEQUENCE [LARGE SCALE GENOMIC DNA]</scope>
    <source>
        <strain evidence="5">JCM 19231</strain>
    </source>
</reference>
<evidence type="ECO:0000256" key="1">
    <source>
        <dbReference type="ARBA" id="ARBA00010333"/>
    </source>
</evidence>
<dbReference type="Gene3D" id="3.40.190.10">
    <property type="entry name" value="Periplasmic binding protein-like II"/>
    <property type="match status" value="4"/>
</dbReference>
<dbReference type="PANTHER" id="PTHR35936:SF32">
    <property type="entry name" value="MEMBRANE-BOUND LYTIC MUREIN TRANSGLYCOSYLASE F"/>
    <property type="match status" value="1"/>
</dbReference>
<dbReference type="Pfam" id="PF00497">
    <property type="entry name" value="SBP_bac_3"/>
    <property type="match status" value="2"/>
</dbReference>
<keyword evidence="5" id="KW-1185">Reference proteome</keyword>
<dbReference type="InterPro" id="IPR001638">
    <property type="entry name" value="Solute-binding_3/MltF_N"/>
</dbReference>
<dbReference type="SMART" id="SM00062">
    <property type="entry name" value="PBPb"/>
    <property type="match status" value="2"/>
</dbReference>
<evidence type="ECO:0000256" key="2">
    <source>
        <dbReference type="ARBA" id="ARBA00022729"/>
    </source>
</evidence>